<dbReference type="EMBL" id="CM039439">
    <property type="protein sequence ID" value="KAI4295500.1"/>
    <property type="molecule type" value="Genomic_DNA"/>
</dbReference>
<sequence length="68" mass="7511">MKNVTPAEVGEQMLRNEDPETPLTSLIELMIEKGVAGESSKLDNSGVNEKPTRKTLEDRENRDANNLG</sequence>
<evidence type="ECO:0000313" key="1">
    <source>
        <dbReference type="EMBL" id="KAI4295500.1"/>
    </source>
</evidence>
<evidence type="ECO:0000313" key="2">
    <source>
        <dbReference type="Proteomes" id="UP000828941"/>
    </source>
</evidence>
<gene>
    <name evidence="1" type="ORF">L6164_035542</name>
</gene>
<name>A0ACB9KED9_BAUVA</name>
<accession>A0ACB9KED9</accession>
<organism evidence="1 2">
    <name type="scientific">Bauhinia variegata</name>
    <name type="common">Purple orchid tree</name>
    <name type="synonym">Phanera variegata</name>
    <dbReference type="NCBI Taxonomy" id="167791"/>
    <lineage>
        <taxon>Eukaryota</taxon>
        <taxon>Viridiplantae</taxon>
        <taxon>Streptophyta</taxon>
        <taxon>Embryophyta</taxon>
        <taxon>Tracheophyta</taxon>
        <taxon>Spermatophyta</taxon>
        <taxon>Magnoliopsida</taxon>
        <taxon>eudicotyledons</taxon>
        <taxon>Gunneridae</taxon>
        <taxon>Pentapetalae</taxon>
        <taxon>rosids</taxon>
        <taxon>fabids</taxon>
        <taxon>Fabales</taxon>
        <taxon>Fabaceae</taxon>
        <taxon>Cercidoideae</taxon>
        <taxon>Cercideae</taxon>
        <taxon>Bauhiniinae</taxon>
        <taxon>Bauhinia</taxon>
    </lineage>
</organism>
<proteinExistence type="predicted"/>
<protein>
    <submittedName>
        <fullName evidence="1">Uncharacterized protein</fullName>
    </submittedName>
</protein>
<comment type="caution">
    <text evidence="1">The sequence shown here is derived from an EMBL/GenBank/DDBJ whole genome shotgun (WGS) entry which is preliminary data.</text>
</comment>
<reference evidence="1 2" key="1">
    <citation type="journal article" date="2022" name="DNA Res.">
        <title>Chromosomal-level genome assembly of the orchid tree Bauhinia variegata (Leguminosae; Cercidoideae) supports the allotetraploid origin hypothesis of Bauhinia.</title>
        <authorList>
            <person name="Zhong Y."/>
            <person name="Chen Y."/>
            <person name="Zheng D."/>
            <person name="Pang J."/>
            <person name="Liu Y."/>
            <person name="Luo S."/>
            <person name="Meng S."/>
            <person name="Qian L."/>
            <person name="Wei D."/>
            <person name="Dai S."/>
            <person name="Zhou R."/>
        </authorList>
    </citation>
    <scope>NUCLEOTIDE SEQUENCE [LARGE SCALE GENOMIC DNA]</scope>
    <source>
        <strain evidence="1">BV-YZ2020</strain>
    </source>
</reference>
<dbReference type="Proteomes" id="UP000828941">
    <property type="component" value="Chromosome 14"/>
</dbReference>
<keyword evidence="2" id="KW-1185">Reference proteome</keyword>